<feature type="domain" description="Dynein heavy chain region D6 P-loop" evidence="1">
    <location>
        <begin position="12"/>
        <end position="102"/>
    </location>
</feature>
<dbReference type="GO" id="GO:0008569">
    <property type="term" value="F:minus-end-directed microtubule motor activity"/>
    <property type="evidence" value="ECO:0007669"/>
    <property type="project" value="InterPro"/>
</dbReference>
<dbReference type="GO" id="GO:0051959">
    <property type="term" value="F:dynein light intermediate chain binding"/>
    <property type="evidence" value="ECO:0007669"/>
    <property type="project" value="InterPro"/>
</dbReference>
<dbReference type="InterPro" id="IPR027417">
    <property type="entry name" value="P-loop_NTPase"/>
</dbReference>
<evidence type="ECO:0000313" key="3">
    <source>
        <dbReference type="Ensembl" id="ENSNBRP00000007033.1"/>
    </source>
</evidence>
<dbReference type="Pfam" id="PF18199">
    <property type="entry name" value="Dynein_C"/>
    <property type="match status" value="1"/>
</dbReference>
<dbReference type="Pfam" id="PF03028">
    <property type="entry name" value="Dynein_heavy"/>
    <property type="match status" value="1"/>
</dbReference>
<dbReference type="GeneTree" id="ENSGT00940000154959"/>
<reference evidence="3" key="2">
    <citation type="submission" date="2025-09" db="UniProtKB">
        <authorList>
            <consortium name="Ensembl"/>
        </authorList>
    </citation>
    <scope>IDENTIFICATION</scope>
</reference>
<evidence type="ECO:0000259" key="2">
    <source>
        <dbReference type="Pfam" id="PF18199"/>
    </source>
</evidence>
<proteinExistence type="predicted"/>
<keyword evidence="4" id="KW-1185">Reference proteome</keyword>
<dbReference type="Gene3D" id="1.20.1270.280">
    <property type="match status" value="1"/>
</dbReference>
<dbReference type="AlphaFoldDB" id="A0A3Q4GK65"/>
<dbReference type="InterPro" id="IPR041228">
    <property type="entry name" value="Dynein_C"/>
</dbReference>
<dbReference type="Gene3D" id="3.10.490.20">
    <property type="match status" value="1"/>
</dbReference>
<name>A0A3Q4GK65_NEOBR</name>
<protein>
    <submittedName>
        <fullName evidence="3">Uncharacterized protein</fullName>
    </submittedName>
</protein>
<evidence type="ECO:0000313" key="4">
    <source>
        <dbReference type="Proteomes" id="UP000261580"/>
    </source>
</evidence>
<feature type="domain" description="Dynein heavy chain C-terminal" evidence="2">
    <location>
        <begin position="227"/>
        <end position="368"/>
    </location>
</feature>
<dbReference type="InterPro" id="IPR004273">
    <property type="entry name" value="Dynein_heavy_D6_P-loop"/>
</dbReference>
<evidence type="ECO:0000259" key="1">
    <source>
        <dbReference type="Pfam" id="PF03028"/>
    </source>
</evidence>
<dbReference type="InterPro" id="IPR026983">
    <property type="entry name" value="DHC"/>
</dbReference>
<dbReference type="STRING" id="32507.ENSNBRP00000007033"/>
<dbReference type="Ensembl" id="ENSNBRT00000007232.1">
    <property type="protein sequence ID" value="ENSNBRP00000007033.1"/>
    <property type="gene ID" value="ENSNBRG00000005462.1"/>
</dbReference>
<dbReference type="GO" id="GO:0045505">
    <property type="term" value="F:dynein intermediate chain binding"/>
    <property type="evidence" value="ECO:0007669"/>
    <property type="project" value="InterPro"/>
</dbReference>
<dbReference type="Gene3D" id="3.40.50.300">
    <property type="entry name" value="P-loop containing nucleotide triphosphate hydrolases"/>
    <property type="match status" value="1"/>
</dbReference>
<organism evidence="3 4">
    <name type="scientific">Neolamprologus brichardi</name>
    <name type="common">Fairy cichlid</name>
    <name type="synonym">Lamprologus brichardi</name>
    <dbReference type="NCBI Taxonomy" id="32507"/>
    <lineage>
        <taxon>Eukaryota</taxon>
        <taxon>Metazoa</taxon>
        <taxon>Chordata</taxon>
        <taxon>Craniata</taxon>
        <taxon>Vertebrata</taxon>
        <taxon>Euteleostomi</taxon>
        <taxon>Actinopterygii</taxon>
        <taxon>Neopterygii</taxon>
        <taxon>Teleostei</taxon>
        <taxon>Neoteleostei</taxon>
        <taxon>Acanthomorphata</taxon>
        <taxon>Ovalentaria</taxon>
        <taxon>Cichlomorphae</taxon>
        <taxon>Cichliformes</taxon>
        <taxon>Cichlidae</taxon>
        <taxon>African cichlids</taxon>
        <taxon>Pseudocrenilabrinae</taxon>
        <taxon>Lamprologini</taxon>
        <taxon>Neolamprologus</taxon>
    </lineage>
</organism>
<dbReference type="PANTHER" id="PTHR22878">
    <property type="entry name" value="DYNEIN HEAVY CHAIN 6, AXONEMAL-LIKE-RELATED"/>
    <property type="match status" value="1"/>
</dbReference>
<dbReference type="InterPro" id="IPR043160">
    <property type="entry name" value="Dynein_C_barrel"/>
</dbReference>
<dbReference type="PANTHER" id="PTHR22878:SF71">
    <property type="entry name" value="DYNEIN, AXONEMAL, HEAVY CHAIN 3"/>
    <property type="match status" value="1"/>
</dbReference>
<dbReference type="GO" id="GO:0030286">
    <property type="term" value="C:dynein complex"/>
    <property type="evidence" value="ECO:0007669"/>
    <property type="project" value="InterPro"/>
</dbReference>
<accession>A0A3Q4GK65</accession>
<reference evidence="3" key="1">
    <citation type="submission" date="2025-08" db="UniProtKB">
        <authorList>
            <consortium name="Ensembl"/>
        </authorList>
    </citation>
    <scope>IDENTIFICATION</scope>
</reference>
<dbReference type="Proteomes" id="UP000261580">
    <property type="component" value="Unassembled WGS sequence"/>
</dbReference>
<sequence>FGLEGSLLKFDLDMEGSKTQTISLVQGQGPIAARMIDNAIKVGTWVVLQNCHRATSWMPTLERLCEETFTPEKTHPSFRLSLTSYPSDKFPVNILQNGLKMTNKPPKGIKMFLNEYEEVPLEALTYLTGESQHSSLLSSLPIYADPCVFRLHSNAEITKDNQETNQLLEGVLLTLCRQLGGGYHPTELVDELAEDILSKLPTDFGMQMVMDKYPVKYEEIMNTVLRLVKIRKAMKGQIAMSSELKSIFNSMLVGKVPAMWVAKSYTSFNHMGSYVTDLLARLQFLQVRFMISFLTGVSQNFARKYNIPIDYTKSQMDEKPEDGGYIKGLITEGARWDRQNIGESLPKILVDSLPIIKRKPGEMDNARRGTYTHFIATGTHNTECLCTMHLESDTFSANNKHSCVHSSDNFERKH</sequence>
<dbReference type="GO" id="GO:0007018">
    <property type="term" value="P:microtubule-based movement"/>
    <property type="evidence" value="ECO:0007669"/>
    <property type="project" value="InterPro"/>
</dbReference>